<dbReference type="KEGG" id="ani:ANIA_08501"/>
<evidence type="ECO:0000313" key="2">
    <source>
        <dbReference type="EMBL" id="CBF80680.1"/>
    </source>
</evidence>
<dbReference type="PANTHER" id="PTHR38111:SF2">
    <property type="entry name" value="FINGER DOMAIN PROTEIN, PUTATIVE (AFU_ORTHOLOGUE AFUA_1G01560)-RELATED"/>
    <property type="match status" value="1"/>
</dbReference>
<evidence type="ECO:0000313" key="3">
    <source>
        <dbReference type="Proteomes" id="UP000000560"/>
    </source>
</evidence>
<dbReference type="eggNOG" id="ENOG502SQ00">
    <property type="taxonomic scope" value="Eukaryota"/>
</dbReference>
<dbReference type="OMA" id="YPSKCVY"/>
<dbReference type="HOGENOM" id="CLU_030349_0_0_1"/>
<reference evidence="3" key="1">
    <citation type="journal article" date="2005" name="Nature">
        <title>Sequencing of Aspergillus nidulans and comparative analysis with A. fumigatus and A. oryzae.</title>
        <authorList>
            <person name="Galagan J.E."/>
            <person name="Calvo S.E."/>
            <person name="Cuomo C."/>
            <person name="Ma L.J."/>
            <person name="Wortman J.R."/>
            <person name="Batzoglou S."/>
            <person name="Lee S.I."/>
            <person name="Basturkmen M."/>
            <person name="Spevak C.C."/>
            <person name="Clutterbuck J."/>
            <person name="Kapitonov V."/>
            <person name="Jurka J."/>
            <person name="Scazzocchio C."/>
            <person name="Farman M."/>
            <person name="Butler J."/>
            <person name="Purcell S."/>
            <person name="Harris S."/>
            <person name="Braus G.H."/>
            <person name="Draht O."/>
            <person name="Busch S."/>
            <person name="D'Enfert C."/>
            <person name="Bouchier C."/>
            <person name="Goldman G.H."/>
            <person name="Bell-Pedersen D."/>
            <person name="Griffiths-Jones S."/>
            <person name="Doonan J.H."/>
            <person name="Yu J."/>
            <person name="Vienken K."/>
            <person name="Pain A."/>
            <person name="Freitag M."/>
            <person name="Selker E.U."/>
            <person name="Archer D.B."/>
            <person name="Penalva M.A."/>
            <person name="Oakley B.R."/>
            <person name="Momany M."/>
            <person name="Tanaka T."/>
            <person name="Kumagai T."/>
            <person name="Asai K."/>
            <person name="Machida M."/>
            <person name="Nierman W.C."/>
            <person name="Denning D.W."/>
            <person name="Caddick M."/>
            <person name="Hynes M."/>
            <person name="Paoletti M."/>
            <person name="Fischer R."/>
            <person name="Miller B."/>
            <person name="Dyer P."/>
            <person name="Sachs M.S."/>
            <person name="Osmani S.A."/>
            <person name="Birren B.W."/>
        </authorList>
    </citation>
    <scope>NUCLEOTIDE SEQUENCE [LARGE SCALE GENOMIC DNA]</scope>
    <source>
        <strain evidence="3">FGSC A4 / ATCC 38163 / CBS 112.46 / NRRL 194 / M139</strain>
    </source>
</reference>
<dbReference type="InterPro" id="IPR021858">
    <property type="entry name" value="Fun_TF"/>
</dbReference>
<dbReference type="InterPro" id="IPR053178">
    <property type="entry name" value="Osmoadaptation_assoc"/>
</dbReference>
<proteinExistence type="predicted"/>
<accession>Q5AT79</accession>
<protein>
    <submittedName>
        <fullName evidence="2">C6 finger domain protein, putative (AFU_orthologue AFUA_1G01560)</fullName>
    </submittedName>
</protein>
<feature type="region of interest" description="Disordered" evidence="1">
    <location>
        <begin position="128"/>
        <end position="161"/>
    </location>
</feature>
<dbReference type="Pfam" id="PF11951">
    <property type="entry name" value="Fungal_trans_2"/>
    <property type="match status" value="1"/>
</dbReference>
<dbReference type="Proteomes" id="UP000000560">
    <property type="component" value="Chromosome V"/>
</dbReference>
<reference evidence="3" key="2">
    <citation type="journal article" date="2009" name="Fungal Genet. Biol.">
        <title>The 2008 update of the Aspergillus nidulans genome annotation: a community effort.</title>
        <authorList>
            <person name="Wortman J.R."/>
            <person name="Gilsenan J.M."/>
            <person name="Joardar V."/>
            <person name="Deegan J."/>
            <person name="Clutterbuck J."/>
            <person name="Andersen M.R."/>
            <person name="Archer D."/>
            <person name="Bencina M."/>
            <person name="Braus G."/>
            <person name="Coutinho P."/>
            <person name="von Dohren H."/>
            <person name="Doonan J."/>
            <person name="Driessen A.J."/>
            <person name="Durek P."/>
            <person name="Espeso E."/>
            <person name="Fekete E."/>
            <person name="Flipphi M."/>
            <person name="Estrada C.G."/>
            <person name="Geysens S."/>
            <person name="Goldman G."/>
            <person name="de Groot P.W."/>
            <person name="Hansen K."/>
            <person name="Harris S.D."/>
            <person name="Heinekamp T."/>
            <person name="Helmstaedt K."/>
            <person name="Henrissat B."/>
            <person name="Hofmann G."/>
            <person name="Homan T."/>
            <person name="Horio T."/>
            <person name="Horiuchi H."/>
            <person name="James S."/>
            <person name="Jones M."/>
            <person name="Karaffa L."/>
            <person name="Karanyi Z."/>
            <person name="Kato M."/>
            <person name="Keller N."/>
            <person name="Kelly D.E."/>
            <person name="Kiel J.A."/>
            <person name="Kim J.M."/>
            <person name="van der Klei I.J."/>
            <person name="Klis F.M."/>
            <person name="Kovalchuk A."/>
            <person name="Krasevec N."/>
            <person name="Kubicek C.P."/>
            <person name="Liu B."/>
            <person name="Maccabe A."/>
            <person name="Meyer V."/>
            <person name="Mirabito P."/>
            <person name="Miskei M."/>
            <person name="Mos M."/>
            <person name="Mullins J."/>
            <person name="Nelson D.R."/>
            <person name="Nielsen J."/>
            <person name="Oakley B.R."/>
            <person name="Osmani S.A."/>
            <person name="Pakula T."/>
            <person name="Paszewski A."/>
            <person name="Paulsen I."/>
            <person name="Pilsyk S."/>
            <person name="Pocsi I."/>
            <person name="Punt P.J."/>
            <person name="Ram A.F."/>
            <person name="Ren Q."/>
            <person name="Robellet X."/>
            <person name="Robson G."/>
            <person name="Seiboth B."/>
            <person name="van Solingen P."/>
            <person name="Specht T."/>
            <person name="Sun J."/>
            <person name="Taheri-Talesh N."/>
            <person name="Takeshita N."/>
            <person name="Ussery D."/>
            <person name="vanKuyk P.A."/>
            <person name="Visser H."/>
            <person name="van de Vondervoort P.J."/>
            <person name="de Vries R.P."/>
            <person name="Walton J."/>
            <person name="Xiang X."/>
            <person name="Xiong Y."/>
            <person name="Zeng A.P."/>
            <person name="Brandt B.W."/>
            <person name="Cornell M.J."/>
            <person name="van den Hondel C.A."/>
            <person name="Visser J."/>
            <person name="Oliver S.G."/>
            <person name="Turner G."/>
        </authorList>
    </citation>
    <scope>GENOME REANNOTATION</scope>
    <source>
        <strain evidence="3">FGSC A4 / ATCC 38163 / CBS 112.46 / NRRL 194 / M139</strain>
    </source>
</reference>
<dbReference type="RefSeq" id="XP_681770.1">
    <property type="nucleotide sequence ID" value="XM_676678.2"/>
</dbReference>
<gene>
    <name evidence="2" type="ORF">ANIA_08501</name>
</gene>
<accession>C8VEL6</accession>
<feature type="compositionally biased region" description="Basic and acidic residues" evidence="1">
    <location>
        <begin position="128"/>
        <end position="146"/>
    </location>
</feature>
<sequence length="599" mass="67175">MPPFRAAVGPFRMKLATFSCSKLNLRELQLPLTGAAHVGNSPQTASQLHHGFSSIECVYDIAPGEDFKPISQADEIRNLRDEIRDLKSRLENSSPSQRRLKQLRSLFNTIRSAPEDVLERVIAEIRGEDSSRRDPPTEPWTEERAAYNETNNVGGDGISGADGEHELLIVPRRFSRGSSEDSDTVDSAYGSICRMDSSSSVLDIFIERFVDAFSPEVDAKAGEAGAIRRAAEIRMFSPILRDAFDSVSHSFFGRSVQNQTIEVKGFSGYPRVLRSLQEALLDPERSKAESTLATVVLLMAFESVERTGQESLIAHVLGALRLIQHRGPENHMFGVEHLIFTELRPYWVSASFTARKPSFLAREEWKTVPWSAGTTPKNILHYLLDLAVEIPGILSQHDELQVGIQSNILSAHERSVKQTAFWNAVGDLTDRFALWKINWVDGYPDGPPREVPAADESEASFPVFRCRDLRTGAVITPTKFEYPDLLLTQTMCIYYTSCLILSSVDTRPTDRISPIEQYQLACGICRSLEWYILKSPGNMINRLAFPVRVAWEAFPDGGPERRFLWEVLKLVEKRHSLALWGSGMAELSVRHNSPPRTSV</sequence>
<name>Q5AT79_EMENI</name>
<dbReference type="EMBL" id="BN001305">
    <property type="protein sequence ID" value="CBF80680.1"/>
    <property type="molecule type" value="Genomic_DNA"/>
</dbReference>
<dbReference type="STRING" id="227321.Q5AT79"/>
<dbReference type="GeneID" id="2868780"/>
<dbReference type="OrthoDB" id="5344325at2759"/>
<dbReference type="PANTHER" id="PTHR38111">
    <property type="entry name" value="ZN(2)-C6 FUNGAL-TYPE DOMAIN-CONTAINING PROTEIN-RELATED"/>
    <property type="match status" value="1"/>
</dbReference>
<dbReference type="AlphaFoldDB" id="Q5AT79"/>
<keyword evidence="3" id="KW-1185">Reference proteome</keyword>
<evidence type="ECO:0000256" key="1">
    <source>
        <dbReference type="SAM" id="MobiDB-lite"/>
    </source>
</evidence>
<dbReference type="InParanoid" id="Q5AT79"/>
<organism evidence="2 3">
    <name type="scientific">Emericella nidulans (strain FGSC A4 / ATCC 38163 / CBS 112.46 / NRRL 194 / M139)</name>
    <name type="common">Aspergillus nidulans</name>
    <dbReference type="NCBI Taxonomy" id="227321"/>
    <lineage>
        <taxon>Eukaryota</taxon>
        <taxon>Fungi</taxon>
        <taxon>Dikarya</taxon>
        <taxon>Ascomycota</taxon>
        <taxon>Pezizomycotina</taxon>
        <taxon>Eurotiomycetes</taxon>
        <taxon>Eurotiomycetidae</taxon>
        <taxon>Eurotiales</taxon>
        <taxon>Aspergillaceae</taxon>
        <taxon>Aspergillus</taxon>
        <taxon>Aspergillus subgen. Nidulantes</taxon>
    </lineage>
</organism>